<feature type="transmembrane region" description="Helical" evidence="8">
    <location>
        <begin position="90"/>
        <end position="110"/>
    </location>
</feature>
<keyword evidence="7 8" id="KW-0472">Membrane</keyword>
<feature type="transmembrane region" description="Helical" evidence="8">
    <location>
        <begin position="47"/>
        <end position="69"/>
    </location>
</feature>
<dbReference type="PANTHER" id="PTHR34975:SF2">
    <property type="entry name" value="SPORE GERMINATION PROTEIN A2"/>
    <property type="match status" value="1"/>
</dbReference>
<feature type="transmembrane region" description="Helical" evidence="8">
    <location>
        <begin position="122"/>
        <end position="149"/>
    </location>
</feature>
<dbReference type="Pfam" id="PF03845">
    <property type="entry name" value="Spore_permease"/>
    <property type="match status" value="1"/>
</dbReference>
<keyword evidence="6 8" id="KW-1133">Transmembrane helix</keyword>
<evidence type="ECO:0000256" key="7">
    <source>
        <dbReference type="ARBA" id="ARBA00023136"/>
    </source>
</evidence>
<protein>
    <submittedName>
        <fullName evidence="9">Endospore germination permease</fullName>
    </submittedName>
</protein>
<sequence>MNKPTLPIKTDRLTQSQSMSIITSTVIGVSVLMLPRTATQFAFHQGWIPIVIGFLVSLAGVWIMTLLCIRMQGRTFAVFVSHVLGLPRHTWIGKVLGFPIIVIYAGYWLMFTAMAARTFGEVVVTAVLVDTPLEVTVASMLLVSLYLCLTKDKVVFRVNEFLFPLMVVPLLILGLLALQKANFIRLLPLYPLETKGILNSLHGAVITYLGYEIILQFAHRLSPETKYMRANLLGVGFVGLVYLLIVVAGIVTFGHEELQRLTWPALELVKTVNVPGLILERAEAVFIGVWVAAVFTTAGNYLYAGSRLICDALGIRKTAYLSIGLIPVLYVVAMYPRNLFDLFAALNRLSWPGILIGIIIPLILLGFTMIRSRGAESR</sequence>
<gene>
    <name evidence="9" type="ORF">ACFO8Q_20370</name>
</gene>
<dbReference type="RefSeq" id="WP_380028450.1">
    <property type="nucleotide sequence ID" value="NZ_JBHSHC010000142.1"/>
</dbReference>
<feature type="transmembrane region" description="Helical" evidence="8">
    <location>
        <begin position="21"/>
        <end position="41"/>
    </location>
</feature>
<evidence type="ECO:0000256" key="5">
    <source>
        <dbReference type="ARBA" id="ARBA00022692"/>
    </source>
</evidence>
<organism evidence="9 10">
    <name type="scientific">Effusibacillus consociatus</name>
    <dbReference type="NCBI Taxonomy" id="1117041"/>
    <lineage>
        <taxon>Bacteria</taxon>
        <taxon>Bacillati</taxon>
        <taxon>Bacillota</taxon>
        <taxon>Bacilli</taxon>
        <taxon>Bacillales</taxon>
        <taxon>Alicyclobacillaceae</taxon>
        <taxon>Effusibacillus</taxon>
    </lineage>
</organism>
<keyword evidence="4" id="KW-0309">Germination</keyword>
<feature type="transmembrane region" description="Helical" evidence="8">
    <location>
        <begin position="161"/>
        <end position="178"/>
    </location>
</feature>
<feature type="transmembrane region" description="Helical" evidence="8">
    <location>
        <begin position="198"/>
        <end position="218"/>
    </location>
</feature>
<evidence type="ECO:0000256" key="8">
    <source>
        <dbReference type="SAM" id="Phobius"/>
    </source>
</evidence>
<dbReference type="InterPro" id="IPR004761">
    <property type="entry name" value="Spore_GerAB"/>
</dbReference>
<feature type="transmembrane region" description="Helical" evidence="8">
    <location>
        <begin position="349"/>
        <end position="370"/>
    </location>
</feature>
<evidence type="ECO:0000256" key="3">
    <source>
        <dbReference type="ARBA" id="ARBA00022448"/>
    </source>
</evidence>
<feature type="transmembrane region" description="Helical" evidence="8">
    <location>
        <begin position="230"/>
        <end position="253"/>
    </location>
</feature>
<keyword evidence="3" id="KW-0813">Transport</keyword>
<evidence type="ECO:0000256" key="2">
    <source>
        <dbReference type="ARBA" id="ARBA00007998"/>
    </source>
</evidence>
<comment type="similarity">
    <text evidence="2">Belongs to the amino acid-polyamine-organocation (APC) superfamily. Spore germination protein (SGP) (TC 2.A.3.9) family.</text>
</comment>
<name>A0ABV9QAL8_9BACL</name>
<evidence type="ECO:0000256" key="4">
    <source>
        <dbReference type="ARBA" id="ARBA00022544"/>
    </source>
</evidence>
<dbReference type="Proteomes" id="UP001596002">
    <property type="component" value="Unassembled WGS sequence"/>
</dbReference>
<keyword evidence="5 8" id="KW-0812">Transmembrane</keyword>
<evidence type="ECO:0000313" key="10">
    <source>
        <dbReference type="Proteomes" id="UP001596002"/>
    </source>
</evidence>
<evidence type="ECO:0000313" key="9">
    <source>
        <dbReference type="EMBL" id="MFC4769670.1"/>
    </source>
</evidence>
<dbReference type="Gene3D" id="1.20.1740.10">
    <property type="entry name" value="Amino acid/polyamine transporter I"/>
    <property type="match status" value="1"/>
</dbReference>
<dbReference type="NCBIfam" id="TIGR00912">
    <property type="entry name" value="2A0309"/>
    <property type="match status" value="1"/>
</dbReference>
<comment type="caution">
    <text evidence="9">The sequence shown here is derived from an EMBL/GenBank/DDBJ whole genome shotgun (WGS) entry which is preliminary data.</text>
</comment>
<dbReference type="EMBL" id="JBHSHC010000142">
    <property type="protein sequence ID" value="MFC4769670.1"/>
    <property type="molecule type" value="Genomic_DNA"/>
</dbReference>
<reference evidence="10" key="1">
    <citation type="journal article" date="2019" name="Int. J. Syst. Evol. Microbiol.">
        <title>The Global Catalogue of Microorganisms (GCM) 10K type strain sequencing project: providing services to taxonomists for standard genome sequencing and annotation.</title>
        <authorList>
            <consortium name="The Broad Institute Genomics Platform"/>
            <consortium name="The Broad Institute Genome Sequencing Center for Infectious Disease"/>
            <person name="Wu L."/>
            <person name="Ma J."/>
        </authorList>
    </citation>
    <scope>NUCLEOTIDE SEQUENCE [LARGE SCALE GENOMIC DNA]</scope>
    <source>
        <strain evidence="10">WYCCWR 12678</strain>
    </source>
</reference>
<dbReference type="PANTHER" id="PTHR34975">
    <property type="entry name" value="SPORE GERMINATION PROTEIN A2"/>
    <property type="match status" value="1"/>
</dbReference>
<keyword evidence="10" id="KW-1185">Reference proteome</keyword>
<proteinExistence type="inferred from homology"/>
<comment type="subcellular location">
    <subcellularLocation>
        <location evidence="1">Membrane</location>
        <topology evidence="1">Multi-pass membrane protein</topology>
    </subcellularLocation>
</comment>
<feature type="transmembrane region" description="Helical" evidence="8">
    <location>
        <begin position="284"/>
        <end position="306"/>
    </location>
</feature>
<accession>A0ABV9QAL8</accession>
<evidence type="ECO:0000256" key="6">
    <source>
        <dbReference type="ARBA" id="ARBA00022989"/>
    </source>
</evidence>
<feature type="transmembrane region" description="Helical" evidence="8">
    <location>
        <begin position="318"/>
        <end position="337"/>
    </location>
</feature>
<evidence type="ECO:0000256" key="1">
    <source>
        <dbReference type="ARBA" id="ARBA00004141"/>
    </source>
</evidence>